<proteinExistence type="predicted"/>
<dbReference type="RefSeq" id="WP_078686024.1">
    <property type="nucleotide sequence ID" value="NZ_FUYA01000011.1"/>
</dbReference>
<name>A0A1T4WWU3_9BACT</name>
<dbReference type="PANTHER" id="PTHR35862">
    <property type="entry name" value="FELS-2 PROPHAGE PROTEIN"/>
    <property type="match status" value="1"/>
</dbReference>
<dbReference type="InterPro" id="IPR052726">
    <property type="entry name" value="Phage_Baseplate_Hub"/>
</dbReference>
<dbReference type="SUPFAM" id="SSF69279">
    <property type="entry name" value="Phage tail proteins"/>
    <property type="match status" value="1"/>
</dbReference>
<keyword evidence="2" id="KW-1185">Reference proteome</keyword>
<protein>
    <recommendedName>
        <fullName evidence="3">Phage protein D</fullName>
    </recommendedName>
</protein>
<dbReference type="AlphaFoldDB" id="A0A1T4WWU3"/>
<evidence type="ECO:0008006" key="3">
    <source>
        <dbReference type="Google" id="ProtNLM"/>
    </source>
</evidence>
<dbReference type="STRING" id="1121442.SAMN02745702_02762"/>
<dbReference type="Pfam" id="PF05954">
    <property type="entry name" value="Phage_GPD"/>
    <property type="match status" value="1"/>
</dbReference>
<evidence type="ECO:0000313" key="1">
    <source>
        <dbReference type="EMBL" id="SKA81842.1"/>
    </source>
</evidence>
<organism evidence="1 2">
    <name type="scientific">Desulfobaculum bizertense DSM 18034</name>
    <dbReference type="NCBI Taxonomy" id="1121442"/>
    <lineage>
        <taxon>Bacteria</taxon>
        <taxon>Pseudomonadati</taxon>
        <taxon>Thermodesulfobacteriota</taxon>
        <taxon>Desulfovibrionia</taxon>
        <taxon>Desulfovibrionales</taxon>
        <taxon>Desulfovibrionaceae</taxon>
        <taxon>Desulfobaculum</taxon>
    </lineage>
</organism>
<gene>
    <name evidence="1" type="ORF">SAMN02745702_02762</name>
</gene>
<dbReference type="Proteomes" id="UP000189733">
    <property type="component" value="Unassembled WGS sequence"/>
</dbReference>
<accession>A0A1T4WWU3</accession>
<dbReference type="OrthoDB" id="4070623at2"/>
<evidence type="ECO:0000313" key="2">
    <source>
        <dbReference type="Proteomes" id="UP000189733"/>
    </source>
</evidence>
<sequence length="329" mass="35680">MGLEKYAPAFRIVADGDDITAVIRERLISLSLTDEAGMQADSLTVELDDSAPQIRLPRTGAELRVWLGYGEQVEFMGLYVVDGVTLSGPPEKMVLKASGAPFEQSRAYSQLQDQKTRSWVPGELRELVETVAAKHGLEPAIGKDLKSLALPHLDQIAESDMNLLTRVADSVGAVAKANGGSLVFVKRGEGKTASGRALPEIKVTPQDVTSWRVNITERVNFRKVSAGWRDVETARDVLESVGEGSPEFRIRHSFPNKEAARKAAEAKLDAFQRGKRTLSVTLPGDPKLRAEAKLNLMGFRPGVSGTWSLSKVTHSLTRQGYAVTGEGGT</sequence>
<dbReference type="EMBL" id="FUYA01000011">
    <property type="protein sequence ID" value="SKA81842.1"/>
    <property type="molecule type" value="Genomic_DNA"/>
</dbReference>
<dbReference type="PANTHER" id="PTHR35862:SF3">
    <property type="entry name" value="FELS-2 PROPHAGE PROTEIN"/>
    <property type="match status" value="1"/>
</dbReference>
<reference evidence="1 2" key="1">
    <citation type="submission" date="2017-02" db="EMBL/GenBank/DDBJ databases">
        <authorList>
            <person name="Peterson S.W."/>
        </authorList>
    </citation>
    <scope>NUCLEOTIDE SEQUENCE [LARGE SCALE GENOMIC DNA]</scope>
    <source>
        <strain evidence="1 2">DSM 18034</strain>
    </source>
</reference>